<protein>
    <submittedName>
        <fullName evidence="2">RNA-directed DNA polymerase from mobile element jockey</fullName>
    </submittedName>
</protein>
<name>A0A0N4ZEP4_PARTI</name>
<organism evidence="1 2">
    <name type="scientific">Parastrongyloides trichosuri</name>
    <name type="common">Possum-specific nematode worm</name>
    <dbReference type="NCBI Taxonomy" id="131310"/>
    <lineage>
        <taxon>Eukaryota</taxon>
        <taxon>Metazoa</taxon>
        <taxon>Ecdysozoa</taxon>
        <taxon>Nematoda</taxon>
        <taxon>Chromadorea</taxon>
        <taxon>Rhabditida</taxon>
        <taxon>Tylenchina</taxon>
        <taxon>Panagrolaimomorpha</taxon>
        <taxon>Strongyloidoidea</taxon>
        <taxon>Strongyloididae</taxon>
        <taxon>Parastrongyloides</taxon>
    </lineage>
</organism>
<keyword evidence="1" id="KW-1185">Reference proteome</keyword>
<evidence type="ECO:0000313" key="2">
    <source>
        <dbReference type="WBParaSite" id="PTRK_0000619900.1"/>
    </source>
</evidence>
<proteinExistence type="predicted"/>
<reference evidence="2" key="1">
    <citation type="submission" date="2017-02" db="UniProtKB">
        <authorList>
            <consortium name="WormBaseParasite"/>
        </authorList>
    </citation>
    <scope>IDENTIFICATION</scope>
</reference>
<evidence type="ECO:0000313" key="1">
    <source>
        <dbReference type="Proteomes" id="UP000038045"/>
    </source>
</evidence>
<dbReference type="AlphaFoldDB" id="A0A0N4ZEP4"/>
<sequence>MSVNKLPALLRKWQVPLTPCRGIVVEHTCVPLIKMLARKRLCNGTIVSRTLVDIGSANSIASGDAGFIRAYRDSIHDRVKIALASRVWANVIILFDCTSMLPLFDKARIECLIVSIQSYVYDMKFLASPFVKYLKWKGPCPPANVLAYYPKLICFGYQQCKVIKRIVVPARLRIFVCYDPECKCYEKYFRNKL</sequence>
<dbReference type="Proteomes" id="UP000038045">
    <property type="component" value="Unplaced"/>
</dbReference>
<dbReference type="WBParaSite" id="PTRK_0000619900.1">
    <property type="protein sequence ID" value="PTRK_0000619900.1"/>
    <property type="gene ID" value="PTRK_0000619900"/>
</dbReference>
<accession>A0A0N4ZEP4</accession>